<dbReference type="GO" id="GO:0046872">
    <property type="term" value="F:metal ion binding"/>
    <property type="evidence" value="ECO:0007669"/>
    <property type="project" value="UniProtKB-KW"/>
</dbReference>
<dbReference type="AlphaFoldDB" id="A0A1L8CVU1"/>
<gene>
    <name evidence="6" type="ORF">cpu_15320</name>
</gene>
<evidence type="ECO:0000256" key="1">
    <source>
        <dbReference type="ARBA" id="ARBA00022723"/>
    </source>
</evidence>
<accession>A0A1L8CVU1</accession>
<reference evidence="7" key="1">
    <citation type="submission" date="2016-12" db="EMBL/GenBank/DDBJ databases">
        <title>Draft Genome Sequences od Carboxydothermus pertinax and islandicus, Hydrogenogenic Carboxydotrophic Bacteria.</title>
        <authorList>
            <person name="Fukuyama Y."/>
            <person name="Ohmae K."/>
            <person name="Yoneda Y."/>
            <person name="Yoshida T."/>
            <person name="Sako Y."/>
        </authorList>
    </citation>
    <scope>NUCLEOTIDE SEQUENCE [LARGE SCALE GENOMIC DNA]</scope>
    <source>
        <strain evidence="7">Ug1</strain>
    </source>
</reference>
<dbReference type="EMBL" id="BDJK01000024">
    <property type="protein sequence ID" value="GAV23022.1"/>
    <property type="molecule type" value="Genomic_DNA"/>
</dbReference>
<dbReference type="InterPro" id="IPR017896">
    <property type="entry name" value="4Fe4S_Fe-S-bd"/>
</dbReference>
<name>A0A1L8CVU1_9THEO</name>
<keyword evidence="7" id="KW-1185">Reference proteome</keyword>
<dbReference type="PROSITE" id="PS51379">
    <property type="entry name" value="4FE4S_FER_2"/>
    <property type="match status" value="1"/>
</dbReference>
<feature type="region of interest" description="Disordered" evidence="4">
    <location>
        <begin position="295"/>
        <end position="317"/>
    </location>
</feature>
<dbReference type="STRING" id="870242.cpu_15320"/>
<dbReference type="RefSeq" id="WP_075859473.1">
    <property type="nucleotide sequence ID" value="NZ_BDJK01000024.1"/>
</dbReference>
<keyword evidence="3" id="KW-0411">Iron-sulfur</keyword>
<protein>
    <submittedName>
        <fullName evidence="6">Dehydrogenase</fullName>
    </submittedName>
</protein>
<keyword evidence="2" id="KW-0408">Iron</keyword>
<dbReference type="Pfam" id="PF13183">
    <property type="entry name" value="Fer4_8"/>
    <property type="match status" value="1"/>
</dbReference>
<dbReference type="InterPro" id="IPR009051">
    <property type="entry name" value="Helical_ferredxn"/>
</dbReference>
<evidence type="ECO:0000313" key="6">
    <source>
        <dbReference type="EMBL" id="GAV23022.1"/>
    </source>
</evidence>
<evidence type="ECO:0000259" key="5">
    <source>
        <dbReference type="PROSITE" id="PS51379"/>
    </source>
</evidence>
<proteinExistence type="predicted"/>
<comment type="caution">
    <text evidence="6">The sequence shown here is derived from an EMBL/GenBank/DDBJ whole genome shotgun (WGS) entry which is preliminary data.</text>
</comment>
<dbReference type="SUPFAM" id="SSF46548">
    <property type="entry name" value="alpha-helical ferredoxin"/>
    <property type="match status" value="1"/>
</dbReference>
<evidence type="ECO:0000256" key="4">
    <source>
        <dbReference type="SAM" id="MobiDB-lite"/>
    </source>
</evidence>
<dbReference type="OrthoDB" id="9773828at2"/>
<evidence type="ECO:0000256" key="3">
    <source>
        <dbReference type="ARBA" id="ARBA00023014"/>
    </source>
</evidence>
<sequence length="317" mass="35861">MLKDKIKSTVNSLLENKQVDFVIGYGAGSDAGTVRPAFVKSASEVEQLIWSPFAVNNLAKFVMDHLYEDIKIGVIVKGCDSRSVVRLVQDKVFPRENFYVIGIPCKGILDKNKVARDFDLSGEFVDFEEQGDNVIVKTTKGELKIKKEDYLMDKCYRCETPTPVVYDVLLGEEVAPFRMDEYEDVKAIENLSVEEKSKYWDKQFEKCIRCYACRNVCSACNCRDCVFDMAEPNWVGKAANLSENTAFHLIRAWHVAGRCVDCGECSRVCPMGIPVNTLNRKMIKDMKELFSVETPGKNPEQGAVLGSFRTDDPEEFM</sequence>
<feature type="domain" description="4Fe-4S ferredoxin-type" evidence="5">
    <location>
        <begin position="250"/>
        <end position="279"/>
    </location>
</feature>
<dbReference type="InterPro" id="IPR017900">
    <property type="entry name" value="4Fe4S_Fe_S_CS"/>
</dbReference>
<dbReference type="PROSITE" id="PS00198">
    <property type="entry name" value="4FE4S_FER_1"/>
    <property type="match status" value="1"/>
</dbReference>
<dbReference type="Gene3D" id="1.10.1060.10">
    <property type="entry name" value="Alpha-helical ferredoxin"/>
    <property type="match status" value="1"/>
</dbReference>
<keyword evidence="1" id="KW-0479">Metal-binding</keyword>
<dbReference type="Proteomes" id="UP000187485">
    <property type="component" value="Unassembled WGS sequence"/>
</dbReference>
<dbReference type="GO" id="GO:0051536">
    <property type="term" value="F:iron-sulfur cluster binding"/>
    <property type="evidence" value="ECO:0007669"/>
    <property type="project" value="UniProtKB-KW"/>
</dbReference>
<organism evidence="6 7">
    <name type="scientific">Carboxydothermus pertinax</name>
    <dbReference type="NCBI Taxonomy" id="870242"/>
    <lineage>
        <taxon>Bacteria</taxon>
        <taxon>Bacillati</taxon>
        <taxon>Bacillota</taxon>
        <taxon>Clostridia</taxon>
        <taxon>Thermoanaerobacterales</taxon>
        <taxon>Thermoanaerobacteraceae</taxon>
        <taxon>Carboxydothermus</taxon>
    </lineage>
</organism>
<evidence type="ECO:0000256" key="2">
    <source>
        <dbReference type="ARBA" id="ARBA00023004"/>
    </source>
</evidence>
<evidence type="ECO:0000313" key="7">
    <source>
        <dbReference type="Proteomes" id="UP000187485"/>
    </source>
</evidence>